<gene>
    <name evidence="6" type="primary">gpx2</name>
    <name evidence="6" type="ORF">ETAA1_31880</name>
</gene>
<dbReference type="Gene3D" id="3.40.30.10">
    <property type="entry name" value="Glutaredoxin"/>
    <property type="match status" value="1"/>
</dbReference>
<name>A0A517XUP6_9BACT</name>
<dbReference type="PANTHER" id="PTHR11592">
    <property type="entry name" value="GLUTATHIONE PEROXIDASE"/>
    <property type="match status" value="1"/>
</dbReference>
<dbReference type="FunFam" id="3.40.30.10:FF:000010">
    <property type="entry name" value="Glutathione peroxidase"/>
    <property type="match status" value="1"/>
</dbReference>
<dbReference type="PIRSF" id="PIRSF000303">
    <property type="entry name" value="Glutathion_perox"/>
    <property type="match status" value="1"/>
</dbReference>
<dbReference type="AlphaFoldDB" id="A0A517XUP6"/>
<evidence type="ECO:0000256" key="1">
    <source>
        <dbReference type="ARBA" id="ARBA00006926"/>
    </source>
</evidence>
<dbReference type="GO" id="GO:0004601">
    <property type="term" value="F:peroxidase activity"/>
    <property type="evidence" value="ECO:0007669"/>
    <property type="project" value="UniProtKB-KW"/>
</dbReference>
<protein>
    <recommendedName>
        <fullName evidence="5">Glutathione peroxidase</fullName>
    </recommendedName>
</protein>
<evidence type="ECO:0000313" key="6">
    <source>
        <dbReference type="EMBL" id="QDU21223.1"/>
    </source>
</evidence>
<reference evidence="6 7" key="1">
    <citation type="submission" date="2019-02" db="EMBL/GenBank/DDBJ databases">
        <title>Deep-cultivation of Planctomycetes and their phenomic and genomic characterization uncovers novel biology.</title>
        <authorList>
            <person name="Wiegand S."/>
            <person name="Jogler M."/>
            <person name="Boedeker C."/>
            <person name="Pinto D."/>
            <person name="Vollmers J."/>
            <person name="Rivas-Marin E."/>
            <person name="Kohn T."/>
            <person name="Peeters S.H."/>
            <person name="Heuer A."/>
            <person name="Rast P."/>
            <person name="Oberbeckmann S."/>
            <person name="Bunk B."/>
            <person name="Jeske O."/>
            <person name="Meyerdierks A."/>
            <person name="Storesund J.E."/>
            <person name="Kallscheuer N."/>
            <person name="Luecker S."/>
            <person name="Lage O.M."/>
            <person name="Pohl T."/>
            <person name="Merkel B.J."/>
            <person name="Hornburger P."/>
            <person name="Mueller R.-W."/>
            <person name="Bruemmer F."/>
            <person name="Labrenz M."/>
            <person name="Spormann A.M."/>
            <person name="Op den Camp H."/>
            <person name="Overmann J."/>
            <person name="Amann R."/>
            <person name="Jetten M.S.M."/>
            <person name="Mascher T."/>
            <person name="Medema M.H."/>
            <person name="Devos D.P."/>
            <person name="Kaster A.-K."/>
            <person name="Ovreas L."/>
            <person name="Rohde M."/>
            <person name="Galperin M.Y."/>
            <person name="Jogler C."/>
        </authorList>
    </citation>
    <scope>NUCLEOTIDE SEQUENCE [LARGE SCALE GENOMIC DNA]</scope>
    <source>
        <strain evidence="6 7">ETA_A1</strain>
    </source>
</reference>
<dbReference type="InterPro" id="IPR000889">
    <property type="entry name" value="Glutathione_peroxidase"/>
</dbReference>
<dbReference type="RefSeq" id="WP_145240016.1">
    <property type="nucleotide sequence ID" value="NZ_CP036273.1"/>
</dbReference>
<sequence length="191" mass="20479">MKALLLTAAAAALTLAVGVEVGNGQEKAMTPLTGKMKGIDGKDIDLAALKGKVVLVVNVASRCGYTNQYKGMQALFEQYSKDGLVVLGVPSNQFGAQEPGTEEDIQKFCSANYKVTFPMTAKVDVKGPSKVDLYKALTTATVRDGKTEEVGWNFEKFLIGRDGRVVARFKSAVAPESNELQTAVRTELAKK</sequence>
<dbReference type="InterPro" id="IPR036249">
    <property type="entry name" value="Thioredoxin-like_sf"/>
</dbReference>
<evidence type="ECO:0000256" key="4">
    <source>
        <dbReference type="PIRSR" id="PIRSR000303-1"/>
    </source>
</evidence>
<dbReference type="EMBL" id="CP036273">
    <property type="protein sequence ID" value="QDU21223.1"/>
    <property type="molecule type" value="Genomic_DNA"/>
</dbReference>
<dbReference type="KEGG" id="uli:ETAA1_31880"/>
<evidence type="ECO:0000256" key="3">
    <source>
        <dbReference type="ARBA" id="ARBA00023002"/>
    </source>
</evidence>
<evidence type="ECO:0000256" key="2">
    <source>
        <dbReference type="ARBA" id="ARBA00022559"/>
    </source>
</evidence>
<keyword evidence="7" id="KW-1185">Reference proteome</keyword>
<dbReference type="GO" id="GO:0034599">
    <property type="term" value="P:cellular response to oxidative stress"/>
    <property type="evidence" value="ECO:0007669"/>
    <property type="project" value="TreeGrafter"/>
</dbReference>
<accession>A0A517XUP6</accession>
<evidence type="ECO:0000313" key="7">
    <source>
        <dbReference type="Proteomes" id="UP000319576"/>
    </source>
</evidence>
<keyword evidence="3 5" id="KW-0560">Oxidoreductase</keyword>
<feature type="active site" evidence="4">
    <location>
        <position position="63"/>
    </location>
</feature>
<dbReference type="PANTHER" id="PTHR11592:SF78">
    <property type="entry name" value="GLUTATHIONE PEROXIDASE"/>
    <property type="match status" value="1"/>
</dbReference>
<dbReference type="PROSITE" id="PS00460">
    <property type="entry name" value="GLUTATHIONE_PEROXID_1"/>
    <property type="match status" value="1"/>
</dbReference>
<comment type="similarity">
    <text evidence="1 5">Belongs to the glutathione peroxidase family.</text>
</comment>
<dbReference type="Proteomes" id="UP000319576">
    <property type="component" value="Chromosome"/>
</dbReference>
<evidence type="ECO:0000256" key="5">
    <source>
        <dbReference type="RuleBase" id="RU000499"/>
    </source>
</evidence>
<dbReference type="CDD" id="cd00340">
    <property type="entry name" value="GSH_Peroxidase"/>
    <property type="match status" value="1"/>
</dbReference>
<dbReference type="PRINTS" id="PR01011">
    <property type="entry name" value="GLUTPROXDASE"/>
</dbReference>
<dbReference type="SUPFAM" id="SSF52833">
    <property type="entry name" value="Thioredoxin-like"/>
    <property type="match status" value="1"/>
</dbReference>
<keyword evidence="2 5" id="KW-0575">Peroxidase</keyword>
<dbReference type="Pfam" id="PF00255">
    <property type="entry name" value="GSHPx"/>
    <property type="match status" value="1"/>
</dbReference>
<dbReference type="OrthoDB" id="9789406at2"/>
<proteinExistence type="inferred from homology"/>
<dbReference type="InterPro" id="IPR029759">
    <property type="entry name" value="GPX_AS"/>
</dbReference>
<dbReference type="PROSITE" id="PS51355">
    <property type="entry name" value="GLUTATHIONE_PEROXID_3"/>
    <property type="match status" value="1"/>
</dbReference>
<organism evidence="6 7">
    <name type="scientific">Urbifossiella limnaea</name>
    <dbReference type="NCBI Taxonomy" id="2528023"/>
    <lineage>
        <taxon>Bacteria</taxon>
        <taxon>Pseudomonadati</taxon>
        <taxon>Planctomycetota</taxon>
        <taxon>Planctomycetia</taxon>
        <taxon>Gemmatales</taxon>
        <taxon>Gemmataceae</taxon>
        <taxon>Urbifossiella</taxon>
    </lineage>
</organism>